<feature type="compositionally biased region" description="Basic and acidic residues" evidence="1">
    <location>
        <begin position="12"/>
        <end position="21"/>
    </location>
</feature>
<protein>
    <submittedName>
        <fullName evidence="2">Uncharacterized protein</fullName>
    </submittedName>
</protein>
<organism evidence="2">
    <name type="scientific">Arion vulgaris</name>
    <dbReference type="NCBI Taxonomy" id="1028688"/>
    <lineage>
        <taxon>Eukaryota</taxon>
        <taxon>Metazoa</taxon>
        <taxon>Spiralia</taxon>
        <taxon>Lophotrochozoa</taxon>
        <taxon>Mollusca</taxon>
        <taxon>Gastropoda</taxon>
        <taxon>Heterobranchia</taxon>
        <taxon>Euthyneura</taxon>
        <taxon>Panpulmonata</taxon>
        <taxon>Eupulmonata</taxon>
        <taxon>Stylommatophora</taxon>
        <taxon>Helicina</taxon>
        <taxon>Arionoidea</taxon>
        <taxon>Arionidae</taxon>
        <taxon>Arion</taxon>
    </lineage>
</organism>
<reference evidence="2" key="1">
    <citation type="submission" date="2014-12" db="EMBL/GenBank/DDBJ databases">
        <title>Insight into the proteome of Arion vulgaris.</title>
        <authorList>
            <person name="Aradska J."/>
            <person name="Bulat T."/>
            <person name="Smidak R."/>
            <person name="Sarate P."/>
            <person name="Gangsoo J."/>
            <person name="Sialana F."/>
            <person name="Bilban M."/>
            <person name="Lubec G."/>
        </authorList>
    </citation>
    <scope>NUCLEOTIDE SEQUENCE</scope>
    <source>
        <tissue evidence="2">Skin</tissue>
    </source>
</reference>
<evidence type="ECO:0000256" key="1">
    <source>
        <dbReference type="SAM" id="MobiDB-lite"/>
    </source>
</evidence>
<name>A0A0B7AN84_9EUPU</name>
<feature type="region of interest" description="Disordered" evidence="1">
    <location>
        <begin position="1"/>
        <end position="87"/>
    </location>
</feature>
<feature type="non-terminal residue" evidence="2">
    <location>
        <position position="284"/>
    </location>
</feature>
<gene>
    <name evidence="2" type="primary">ORF125806</name>
</gene>
<accession>A0A0B7AN84</accession>
<sequence length="284" mass="32196">MSYNGKPWDNPRNAEFKEPHNLHRMPQFNDGNMQNSHNPHNRPPPPRQQFQTYSNRPEPPFTHVPNNLYIPRHSQFQNRPPPLPQSPVTFSNPSSFPNFSVPPPIRNVIGNGQHVSSENAQSTLPNLRMNSGPIPMHGSYQQMSNHPPFPQSFPHRLPVDHLHHSESYKTVTQPEGVSDSLMKAQGNKQEIGSSIEIGAQKLEKWLQIVGKFKRPQMKGPSKVKPSVQLWKSLNQLSVLSQVISNMTSKLKEMTDSTSSANIVTWRTMTNSLEELKNQCVSLEP</sequence>
<dbReference type="EMBL" id="HACG01034530">
    <property type="protein sequence ID" value="CEK81395.1"/>
    <property type="molecule type" value="Transcribed_RNA"/>
</dbReference>
<evidence type="ECO:0000313" key="2">
    <source>
        <dbReference type="EMBL" id="CEK81395.1"/>
    </source>
</evidence>
<dbReference type="AlphaFoldDB" id="A0A0B7AN84"/>
<proteinExistence type="predicted"/>